<evidence type="ECO:0000313" key="3">
    <source>
        <dbReference type="Proteomes" id="UP001529510"/>
    </source>
</evidence>
<evidence type="ECO:0000313" key="2">
    <source>
        <dbReference type="EMBL" id="KAL0147748.1"/>
    </source>
</evidence>
<feature type="region of interest" description="Disordered" evidence="1">
    <location>
        <begin position="43"/>
        <end position="127"/>
    </location>
</feature>
<dbReference type="EMBL" id="JAMKFB020000726">
    <property type="protein sequence ID" value="KAL0147748.1"/>
    <property type="molecule type" value="Genomic_DNA"/>
</dbReference>
<name>A0ABD0MFB7_CIRMR</name>
<accession>A0ABD0MFB7</accession>
<evidence type="ECO:0000256" key="1">
    <source>
        <dbReference type="SAM" id="MobiDB-lite"/>
    </source>
</evidence>
<feature type="compositionally biased region" description="Basic and acidic residues" evidence="1">
    <location>
        <begin position="81"/>
        <end position="98"/>
    </location>
</feature>
<reference evidence="2 3" key="1">
    <citation type="submission" date="2024-05" db="EMBL/GenBank/DDBJ databases">
        <title>Genome sequencing and assembly of Indian major carp, Cirrhinus mrigala (Hamilton, 1822).</title>
        <authorList>
            <person name="Mohindra V."/>
            <person name="Chowdhury L.M."/>
            <person name="Lal K."/>
            <person name="Jena J.K."/>
        </authorList>
    </citation>
    <scope>NUCLEOTIDE SEQUENCE [LARGE SCALE GENOMIC DNA]</scope>
    <source>
        <strain evidence="2">CM1030</strain>
        <tissue evidence="2">Blood</tissue>
    </source>
</reference>
<comment type="caution">
    <text evidence="2">The sequence shown here is derived from an EMBL/GenBank/DDBJ whole genome shotgun (WGS) entry which is preliminary data.</text>
</comment>
<proteinExistence type="predicted"/>
<gene>
    <name evidence="2" type="ORF">M9458_056954</name>
</gene>
<organism evidence="2 3">
    <name type="scientific">Cirrhinus mrigala</name>
    <name type="common">Mrigala</name>
    <dbReference type="NCBI Taxonomy" id="683832"/>
    <lineage>
        <taxon>Eukaryota</taxon>
        <taxon>Metazoa</taxon>
        <taxon>Chordata</taxon>
        <taxon>Craniata</taxon>
        <taxon>Vertebrata</taxon>
        <taxon>Euteleostomi</taxon>
        <taxon>Actinopterygii</taxon>
        <taxon>Neopterygii</taxon>
        <taxon>Teleostei</taxon>
        <taxon>Ostariophysi</taxon>
        <taxon>Cypriniformes</taxon>
        <taxon>Cyprinidae</taxon>
        <taxon>Labeoninae</taxon>
        <taxon>Labeonini</taxon>
        <taxon>Cirrhinus</taxon>
    </lineage>
</organism>
<dbReference type="Proteomes" id="UP001529510">
    <property type="component" value="Unassembled WGS sequence"/>
</dbReference>
<keyword evidence="3" id="KW-1185">Reference proteome</keyword>
<protein>
    <submittedName>
        <fullName evidence="2">Uncharacterized protein</fullName>
    </submittedName>
</protein>
<dbReference type="AlphaFoldDB" id="A0ABD0MFB7"/>
<sequence>MSSNRPASWKWYSAMDEAIGSRPSITPPALVASSGPDVAVASSSSVITAPVSKKRKGGLTDLRERAGSIGEGGKKMARNGGDGRPEGTRETGERGETRKRSKRKRRAMAAGNKQGGKGKGGKIPSPP</sequence>